<dbReference type="EMBL" id="JARH01000679">
    <property type="protein sequence ID" value="EXF77845.1"/>
    <property type="molecule type" value="Genomic_DNA"/>
</dbReference>
<accession>A0A010QMC1</accession>
<name>A0A010QMC1_9PEZI</name>
<reference evidence="2 3" key="1">
    <citation type="submission" date="2014-02" db="EMBL/GenBank/DDBJ databases">
        <title>The genome sequence of Colletotrichum fioriniae PJ7.</title>
        <authorList>
            <person name="Baroncelli R."/>
            <person name="Thon M.R."/>
        </authorList>
    </citation>
    <scope>NUCLEOTIDE SEQUENCE [LARGE SCALE GENOMIC DNA]</scope>
    <source>
        <strain evidence="2 3">PJ7</strain>
    </source>
</reference>
<organism evidence="2 3">
    <name type="scientific">Colletotrichum fioriniae PJ7</name>
    <dbReference type="NCBI Taxonomy" id="1445577"/>
    <lineage>
        <taxon>Eukaryota</taxon>
        <taxon>Fungi</taxon>
        <taxon>Dikarya</taxon>
        <taxon>Ascomycota</taxon>
        <taxon>Pezizomycotina</taxon>
        <taxon>Sordariomycetes</taxon>
        <taxon>Hypocreomycetidae</taxon>
        <taxon>Glomerellales</taxon>
        <taxon>Glomerellaceae</taxon>
        <taxon>Colletotrichum</taxon>
        <taxon>Colletotrichum acutatum species complex</taxon>
    </lineage>
</organism>
<keyword evidence="3" id="KW-1185">Reference proteome</keyword>
<dbReference type="eggNOG" id="ENOG502R0W2">
    <property type="taxonomic scope" value="Eukaryota"/>
</dbReference>
<evidence type="ECO:0000313" key="2">
    <source>
        <dbReference type="EMBL" id="EXF77845.1"/>
    </source>
</evidence>
<protein>
    <submittedName>
        <fullName evidence="2">Uncharacterized protein</fullName>
    </submittedName>
</protein>
<dbReference type="KEGG" id="cfj:CFIO01_13289"/>
<dbReference type="AlphaFoldDB" id="A0A010QMC1"/>
<comment type="caution">
    <text evidence="2">The sequence shown here is derived from an EMBL/GenBank/DDBJ whole genome shotgun (WGS) entry which is preliminary data.</text>
</comment>
<evidence type="ECO:0000313" key="3">
    <source>
        <dbReference type="Proteomes" id="UP000020467"/>
    </source>
</evidence>
<dbReference type="OrthoDB" id="4832458at2759"/>
<sequence>MEGAIARYRRNGQVDAINHNDGLPELIQLADTRLNPQVGPFTPDDSSDGYNFSEYNLKKVVVLNDPGNCIMVTLLKRCHRRYKNDRPLTNDSYFIGINATDLTPVFTRGVAMSSLKNNTYESTARTGSSMTLPCLIIPPVDMLRPYQLLFLKHLSRDQGYGSRFRIVSENEKVLYKIQQQHAFAAGHACPLLVASAETAPDYAAISDTRENKWRHFRMMMPKMEGMAIPKDLMEEIDGFLGKYDQDVVSPNLALILAIIYHDCYHALDLGAEKELKKPTKPVPLISLAQMILYGPHYFRIHEELKLSAYVHIFRAVDHFYSNDKKLGAFVINDEDINTHLVFKCIDEMALGEEDWIEIVPPSWEGSQLTMPLNHGPRAPPSPELTALLMMPDIYTLGFAGYTNEKWPDSGSTTRDTLMHGVFVPKHIQSNPDLWRPVADEEICLEASEPYHDQLNHQIWSAPKVSVRSPWSELATIDARSQASPEPEDGDRNTNSSSGVSISHDEDIQDTKEYYKVFIRKVRYGQNAGLIDKSVTIGPDGHLTWPGLGNQLGATRRLPGGINIQQIIAEYDAADADRISEIDRRILQRLFETDLADGKHVAKCARELKALIKIDDVDLGKTQVREAFEDCLELLGVDVTTDDDGNDGKSSDDAIAAIRAVDGELANVLTTFTWLVTHIRRDGTEPVFELTLKLMFNSRCFEYWDRLTMFGGHIQGGSLDEEAKKRWARLFGEPYRGDDEGDQ</sequence>
<gene>
    <name evidence="2" type="ORF">CFIO01_13289</name>
</gene>
<feature type="region of interest" description="Disordered" evidence="1">
    <location>
        <begin position="476"/>
        <end position="504"/>
    </location>
</feature>
<dbReference type="Proteomes" id="UP000020467">
    <property type="component" value="Unassembled WGS sequence"/>
</dbReference>
<proteinExistence type="predicted"/>
<evidence type="ECO:0000256" key="1">
    <source>
        <dbReference type="SAM" id="MobiDB-lite"/>
    </source>
</evidence>
<dbReference type="HOGENOM" id="CLU_024797_0_0_1"/>